<dbReference type="InterPro" id="IPR011993">
    <property type="entry name" value="PH-like_dom_sf"/>
</dbReference>
<dbReference type="PROSITE" id="PS50003">
    <property type="entry name" value="PH_DOMAIN"/>
    <property type="match status" value="1"/>
</dbReference>
<dbReference type="EMBL" id="MPUH01000126">
    <property type="protein sequence ID" value="OMJ89440.1"/>
    <property type="molecule type" value="Genomic_DNA"/>
</dbReference>
<keyword evidence="3" id="KW-1185">Reference proteome</keyword>
<gene>
    <name evidence="2" type="ORF">SteCoe_8440</name>
</gene>
<accession>A0A1R2CKH1</accession>
<dbReference type="PANTHER" id="PTHR47112">
    <property type="entry name" value="PX DOMAIN-CONTAINING PROTEIN"/>
    <property type="match status" value="1"/>
</dbReference>
<dbReference type="InterPro" id="IPR001849">
    <property type="entry name" value="PH_domain"/>
</dbReference>
<evidence type="ECO:0000313" key="3">
    <source>
        <dbReference type="Proteomes" id="UP000187209"/>
    </source>
</evidence>
<organism evidence="2 3">
    <name type="scientific">Stentor coeruleus</name>
    <dbReference type="NCBI Taxonomy" id="5963"/>
    <lineage>
        <taxon>Eukaryota</taxon>
        <taxon>Sar</taxon>
        <taxon>Alveolata</taxon>
        <taxon>Ciliophora</taxon>
        <taxon>Postciliodesmatophora</taxon>
        <taxon>Heterotrichea</taxon>
        <taxon>Heterotrichida</taxon>
        <taxon>Stentoridae</taxon>
        <taxon>Stentor</taxon>
    </lineage>
</organism>
<dbReference type="SUPFAM" id="SSF50729">
    <property type="entry name" value="PH domain-like"/>
    <property type="match status" value="1"/>
</dbReference>
<dbReference type="SUPFAM" id="SSF54001">
    <property type="entry name" value="Cysteine proteinases"/>
    <property type="match status" value="1"/>
</dbReference>
<dbReference type="SMART" id="SM00233">
    <property type="entry name" value="PH"/>
    <property type="match status" value="1"/>
</dbReference>
<name>A0A1R2CKH1_9CILI</name>
<dbReference type="AlphaFoldDB" id="A0A1R2CKH1"/>
<dbReference type="CDD" id="cd00821">
    <property type="entry name" value="PH"/>
    <property type="match status" value="1"/>
</dbReference>
<dbReference type="OrthoDB" id="289113at2759"/>
<evidence type="ECO:0000259" key="1">
    <source>
        <dbReference type="PROSITE" id="PS50003"/>
    </source>
</evidence>
<sequence>MFDINESDFKFHKAEPKQAPVIELTPMFVSPDYSYVSGWLLKQSFSVSAEHTYRYVVLTDNKFKYYPSATSKTPTGILNFNQLTTTIAGIGSTSFLIEFHSCSYQFIFKAENFEERQIWLAALNHHILTSEAGDNILTTISRIPNFWRSEWISDFWFENNSSTGDILLFKSKALSSSLQRSLWNTYYDSIGLLLCYASGKILVLEATEKNGVRMMEWSDFLNKNLMTVYTKIGLRKLQVERDERFLMSLSHYLENINNCAYKRSARRARRGNHNWPGAEKYGFCAQIIANAYKAVGILDMATDVDKLWPVNFEVEEGLPLLQASFGPVMRIEFDL</sequence>
<dbReference type="InterPro" id="IPR038765">
    <property type="entry name" value="Papain-like_cys_pep_sf"/>
</dbReference>
<evidence type="ECO:0000313" key="2">
    <source>
        <dbReference type="EMBL" id="OMJ89440.1"/>
    </source>
</evidence>
<dbReference type="Gene3D" id="3.90.1720.10">
    <property type="entry name" value="endopeptidase domain like (from Nostoc punctiforme)"/>
    <property type="match status" value="1"/>
</dbReference>
<dbReference type="Pfam" id="PF00169">
    <property type="entry name" value="PH"/>
    <property type="match status" value="1"/>
</dbReference>
<protein>
    <recommendedName>
        <fullName evidence="1">PH domain-containing protein</fullName>
    </recommendedName>
</protein>
<proteinExistence type="predicted"/>
<dbReference type="PANTHER" id="PTHR47112:SF1">
    <property type="entry name" value="PX DOMAIN-CONTAINING PROTEIN"/>
    <property type="match status" value="1"/>
</dbReference>
<feature type="domain" description="PH" evidence="1">
    <location>
        <begin position="33"/>
        <end position="128"/>
    </location>
</feature>
<comment type="caution">
    <text evidence="2">The sequence shown here is derived from an EMBL/GenBank/DDBJ whole genome shotgun (WGS) entry which is preliminary data.</text>
</comment>
<dbReference type="Gene3D" id="2.30.29.30">
    <property type="entry name" value="Pleckstrin-homology domain (PH domain)/Phosphotyrosine-binding domain (PTB)"/>
    <property type="match status" value="1"/>
</dbReference>
<dbReference type="Proteomes" id="UP000187209">
    <property type="component" value="Unassembled WGS sequence"/>
</dbReference>
<reference evidence="2 3" key="1">
    <citation type="submission" date="2016-11" db="EMBL/GenBank/DDBJ databases">
        <title>The macronuclear genome of Stentor coeruleus: a giant cell with tiny introns.</title>
        <authorList>
            <person name="Slabodnick M."/>
            <person name="Ruby J.G."/>
            <person name="Reiff S.B."/>
            <person name="Swart E.C."/>
            <person name="Gosai S."/>
            <person name="Prabakaran S."/>
            <person name="Witkowska E."/>
            <person name="Larue G.E."/>
            <person name="Fisher S."/>
            <person name="Freeman R.M."/>
            <person name="Gunawardena J."/>
            <person name="Chu W."/>
            <person name="Stover N.A."/>
            <person name="Gregory B.D."/>
            <person name="Nowacki M."/>
            <person name="Derisi J."/>
            <person name="Roy S.W."/>
            <person name="Marshall W.F."/>
            <person name="Sood P."/>
        </authorList>
    </citation>
    <scope>NUCLEOTIDE SEQUENCE [LARGE SCALE GENOMIC DNA]</scope>
    <source>
        <strain evidence="2">WM001</strain>
    </source>
</reference>